<reference evidence="3" key="1">
    <citation type="submission" date="2016-10" db="EMBL/GenBank/DDBJ databases">
        <authorList>
            <person name="Varghese N."/>
            <person name="Submissions S."/>
        </authorList>
    </citation>
    <scope>NUCLEOTIDE SEQUENCE [LARGE SCALE GENOMIC DNA]</scope>
    <source>
        <strain evidence="3">SUR2</strain>
    </source>
</reference>
<sequence>MFKKLLCFISFVLINSAVFCQNSLEDADRYYEQKNYGSALKIYTGFNSDEFNATRLYNLGYSYYGTSQYCKAKQIFEKGIQKFNNSQSSVTLAYIFEKGLCGNTVDLKKAFENYLSASESGNRNGAYNLAVFYRDGIYIKKDLCRAKDLYFKAYQKGHIGAKIAYAAGLTKGYCGVTDNKKAFELLAVIDENENDFSSSSYYSTLGWLYETGKGGELNRTKAYYYYKKGCELFGNKYCCDKMNK</sequence>
<dbReference type="Proteomes" id="UP000182034">
    <property type="component" value="Unassembled WGS sequence"/>
</dbReference>
<feature type="signal peptide" evidence="1">
    <location>
        <begin position="1"/>
        <end position="20"/>
    </location>
</feature>
<dbReference type="Pfam" id="PF08238">
    <property type="entry name" value="Sel1"/>
    <property type="match status" value="3"/>
</dbReference>
<evidence type="ECO:0000256" key="1">
    <source>
        <dbReference type="SAM" id="SignalP"/>
    </source>
</evidence>
<organism evidence="2 3">
    <name type="scientific">Chryseobacterium limigenitum</name>
    <dbReference type="NCBI Taxonomy" id="1612149"/>
    <lineage>
        <taxon>Bacteria</taxon>
        <taxon>Pseudomonadati</taxon>
        <taxon>Bacteroidota</taxon>
        <taxon>Flavobacteriia</taxon>
        <taxon>Flavobacteriales</taxon>
        <taxon>Weeksellaceae</taxon>
        <taxon>Chryseobacterium group</taxon>
        <taxon>Chryseobacterium</taxon>
    </lineage>
</organism>
<dbReference type="InterPro" id="IPR006597">
    <property type="entry name" value="Sel1-like"/>
</dbReference>
<dbReference type="OrthoDB" id="9813021at2"/>
<dbReference type="AlphaFoldDB" id="A0A1K2IS41"/>
<gene>
    <name evidence="2" type="ORF">SAMN05216324_10935</name>
</gene>
<name>A0A1K2IS41_9FLAO</name>
<evidence type="ECO:0000313" key="2">
    <source>
        <dbReference type="EMBL" id="SFZ95276.1"/>
    </source>
</evidence>
<evidence type="ECO:0000313" key="3">
    <source>
        <dbReference type="Proteomes" id="UP000182034"/>
    </source>
</evidence>
<dbReference type="SUPFAM" id="SSF81901">
    <property type="entry name" value="HCP-like"/>
    <property type="match status" value="1"/>
</dbReference>
<dbReference type="InterPro" id="IPR052945">
    <property type="entry name" value="Mitotic_Regulator"/>
</dbReference>
<dbReference type="RefSeq" id="WP_072410463.1">
    <property type="nucleotide sequence ID" value="NZ_FPKW01000009.1"/>
</dbReference>
<dbReference type="STRING" id="1612149.SAMN05216324_10935"/>
<dbReference type="PANTHER" id="PTHR43628:SF1">
    <property type="entry name" value="CHITIN SYNTHASE REGULATORY FACTOR 2-RELATED"/>
    <property type="match status" value="1"/>
</dbReference>
<dbReference type="InterPro" id="IPR011990">
    <property type="entry name" value="TPR-like_helical_dom_sf"/>
</dbReference>
<protein>
    <submittedName>
        <fullName evidence="2">TPR repeat</fullName>
    </submittedName>
</protein>
<keyword evidence="3" id="KW-1185">Reference proteome</keyword>
<feature type="chain" id="PRO_5012882522" evidence="1">
    <location>
        <begin position="21"/>
        <end position="244"/>
    </location>
</feature>
<dbReference type="PANTHER" id="PTHR43628">
    <property type="entry name" value="ACTIVATOR OF C KINASE PROTEIN 1-RELATED"/>
    <property type="match status" value="1"/>
</dbReference>
<accession>A0A1K2IS41</accession>
<dbReference type="Gene3D" id="1.25.40.10">
    <property type="entry name" value="Tetratricopeptide repeat domain"/>
    <property type="match status" value="1"/>
</dbReference>
<dbReference type="EMBL" id="FPKW01000009">
    <property type="protein sequence ID" value="SFZ95276.1"/>
    <property type="molecule type" value="Genomic_DNA"/>
</dbReference>
<proteinExistence type="predicted"/>
<keyword evidence="1" id="KW-0732">Signal</keyword>
<dbReference type="SMART" id="SM00671">
    <property type="entry name" value="SEL1"/>
    <property type="match status" value="3"/>
</dbReference>